<keyword evidence="3" id="KW-1185">Reference proteome</keyword>
<sequence>MFYESKNLYLEEEKSQIPWIKIFTKKPYKELSECPSFLQKELFEMTLFCEKTLLSFYKPDKINIASFANYVPRVHIHVMARFKNDAFFPECMWGKQQRELVDLNLASFGDFVSFFKAELEKNELRVQY</sequence>
<dbReference type="KEGG" id="cavi:CAV_1572"/>
<dbReference type="AlphaFoldDB" id="A0A222MYU7"/>
<evidence type="ECO:0000313" key="2">
    <source>
        <dbReference type="EMBL" id="ASQ31177.1"/>
    </source>
</evidence>
<proteinExistence type="predicted"/>
<dbReference type="RefSeq" id="WP_094325992.1">
    <property type="nucleotide sequence ID" value="NZ_CP022347.1"/>
</dbReference>
<accession>A0A222MYU7</accession>
<dbReference type="InterPro" id="IPR036265">
    <property type="entry name" value="HIT-like_sf"/>
</dbReference>
<dbReference type="OrthoDB" id="9799145at2"/>
<protein>
    <submittedName>
        <fullName evidence="2">HIT family protein</fullName>
    </submittedName>
</protein>
<gene>
    <name evidence="2" type="ORF">CAV_1572</name>
</gene>
<dbReference type="EMBL" id="CP022347">
    <property type="protein sequence ID" value="ASQ31177.1"/>
    <property type="molecule type" value="Genomic_DNA"/>
</dbReference>
<dbReference type="GO" id="GO:0003824">
    <property type="term" value="F:catalytic activity"/>
    <property type="evidence" value="ECO:0007669"/>
    <property type="project" value="InterPro"/>
</dbReference>
<feature type="domain" description="HIT" evidence="1">
    <location>
        <begin position="12"/>
        <end position="83"/>
    </location>
</feature>
<name>A0A222MYU7_9BACT</name>
<organism evidence="2 3">
    <name type="scientific">Campylobacter avium LMG 24591</name>
    <dbReference type="NCBI Taxonomy" id="522484"/>
    <lineage>
        <taxon>Bacteria</taxon>
        <taxon>Pseudomonadati</taxon>
        <taxon>Campylobacterota</taxon>
        <taxon>Epsilonproteobacteria</taxon>
        <taxon>Campylobacterales</taxon>
        <taxon>Campylobacteraceae</taxon>
        <taxon>Campylobacter</taxon>
    </lineage>
</organism>
<dbReference type="Gene3D" id="3.30.428.10">
    <property type="entry name" value="HIT-like"/>
    <property type="match status" value="1"/>
</dbReference>
<dbReference type="InterPro" id="IPR011146">
    <property type="entry name" value="HIT-like"/>
</dbReference>
<reference evidence="2 3" key="1">
    <citation type="submission" date="2017-07" db="EMBL/GenBank/DDBJ databases">
        <title>Analysis of two Campylobacter avium genomes and identification of a novel hippuricase gene.</title>
        <authorList>
            <person name="Miller W.G."/>
            <person name="Chapman M.H."/>
            <person name="Yee E."/>
            <person name="Revez J."/>
            <person name="Bono J.L."/>
            <person name="Rossi M."/>
        </authorList>
    </citation>
    <scope>NUCLEOTIDE SEQUENCE [LARGE SCALE GENOMIC DNA]</scope>
    <source>
        <strain evidence="2 3">LMG 24591</strain>
    </source>
</reference>
<dbReference type="Pfam" id="PF01230">
    <property type="entry name" value="HIT"/>
    <property type="match status" value="1"/>
</dbReference>
<dbReference type="SUPFAM" id="SSF54197">
    <property type="entry name" value="HIT-like"/>
    <property type="match status" value="1"/>
</dbReference>
<evidence type="ECO:0000313" key="3">
    <source>
        <dbReference type="Proteomes" id="UP000201169"/>
    </source>
</evidence>
<evidence type="ECO:0000259" key="1">
    <source>
        <dbReference type="Pfam" id="PF01230"/>
    </source>
</evidence>
<dbReference type="Proteomes" id="UP000201169">
    <property type="component" value="Chromosome"/>
</dbReference>